<comment type="caution">
    <text evidence="1">The sequence shown here is derived from an EMBL/GenBank/DDBJ whole genome shotgun (WGS) entry which is preliminary data.</text>
</comment>
<protein>
    <submittedName>
        <fullName evidence="1">Uncharacterized protein</fullName>
    </submittedName>
</protein>
<evidence type="ECO:0000313" key="1">
    <source>
        <dbReference type="EMBL" id="TKW52827.1"/>
    </source>
</evidence>
<dbReference type="AlphaFoldDB" id="A0A4U6XFT1"/>
<evidence type="ECO:0000313" key="2">
    <source>
        <dbReference type="Proteomes" id="UP000310108"/>
    </source>
</evidence>
<sequence length="66" mass="6820">MGRGIKKTLAALGNPDTTYKHSEASGTAVGGAKGALTASAFRPHQFEFDTAVFPGLRLRAATELTG</sequence>
<gene>
    <name evidence="1" type="ORF">CTA1_528</name>
</gene>
<accession>A0A4U6XFT1</accession>
<reference evidence="1 2" key="1">
    <citation type="journal article" date="2019" name="PLoS ONE">
        <title>Comparative genome analysis indicates high evolutionary potential of pathogenicity genes in Colletotrichum tanaceti.</title>
        <authorList>
            <person name="Lelwala R.V."/>
            <person name="Korhonen P.K."/>
            <person name="Young N.D."/>
            <person name="Scott J.B."/>
            <person name="Ades P.A."/>
            <person name="Gasser R.B."/>
            <person name="Taylor P.W.J."/>
        </authorList>
    </citation>
    <scope>NUCLEOTIDE SEQUENCE [LARGE SCALE GENOMIC DNA]</scope>
    <source>
        <strain evidence="1">BRIP57314</strain>
    </source>
</reference>
<name>A0A4U6XFT1_9PEZI</name>
<keyword evidence="2" id="KW-1185">Reference proteome</keyword>
<dbReference type="Proteomes" id="UP000310108">
    <property type="component" value="Unassembled WGS sequence"/>
</dbReference>
<dbReference type="EMBL" id="PJEX01000220">
    <property type="protein sequence ID" value="TKW52827.1"/>
    <property type="molecule type" value="Genomic_DNA"/>
</dbReference>
<organism evidence="1 2">
    <name type="scientific">Colletotrichum tanaceti</name>
    <dbReference type="NCBI Taxonomy" id="1306861"/>
    <lineage>
        <taxon>Eukaryota</taxon>
        <taxon>Fungi</taxon>
        <taxon>Dikarya</taxon>
        <taxon>Ascomycota</taxon>
        <taxon>Pezizomycotina</taxon>
        <taxon>Sordariomycetes</taxon>
        <taxon>Hypocreomycetidae</taxon>
        <taxon>Glomerellales</taxon>
        <taxon>Glomerellaceae</taxon>
        <taxon>Colletotrichum</taxon>
        <taxon>Colletotrichum destructivum species complex</taxon>
    </lineage>
</organism>
<proteinExistence type="predicted"/>